<protein>
    <submittedName>
        <fullName evidence="2">Uncharacterized protein</fullName>
    </submittedName>
</protein>
<sequence>MKILCPRPVKSGGTRECEDSSLSDFRHRRPGGKSMPPLIQAVDLGKSAVRQRARSGTARDSARSIFSSSGDARHQKGTPRQ</sequence>
<name>A0A4C1W9L7_EUMVA</name>
<gene>
    <name evidence="2" type="ORF">EVAR_20222_1</name>
</gene>
<evidence type="ECO:0000313" key="2">
    <source>
        <dbReference type="EMBL" id="GBP47219.1"/>
    </source>
</evidence>
<dbReference type="EMBL" id="BGZK01000498">
    <property type="protein sequence ID" value="GBP47219.1"/>
    <property type="molecule type" value="Genomic_DNA"/>
</dbReference>
<comment type="caution">
    <text evidence="2">The sequence shown here is derived from an EMBL/GenBank/DDBJ whole genome shotgun (WGS) entry which is preliminary data.</text>
</comment>
<organism evidence="2 3">
    <name type="scientific">Eumeta variegata</name>
    <name type="common">Bagworm moth</name>
    <name type="synonym">Eumeta japonica</name>
    <dbReference type="NCBI Taxonomy" id="151549"/>
    <lineage>
        <taxon>Eukaryota</taxon>
        <taxon>Metazoa</taxon>
        <taxon>Ecdysozoa</taxon>
        <taxon>Arthropoda</taxon>
        <taxon>Hexapoda</taxon>
        <taxon>Insecta</taxon>
        <taxon>Pterygota</taxon>
        <taxon>Neoptera</taxon>
        <taxon>Endopterygota</taxon>
        <taxon>Lepidoptera</taxon>
        <taxon>Glossata</taxon>
        <taxon>Ditrysia</taxon>
        <taxon>Tineoidea</taxon>
        <taxon>Psychidae</taxon>
        <taxon>Oiketicinae</taxon>
        <taxon>Eumeta</taxon>
    </lineage>
</organism>
<feature type="region of interest" description="Disordered" evidence="1">
    <location>
        <begin position="1"/>
        <end position="81"/>
    </location>
</feature>
<evidence type="ECO:0000256" key="1">
    <source>
        <dbReference type="SAM" id="MobiDB-lite"/>
    </source>
</evidence>
<keyword evidence="3" id="KW-1185">Reference proteome</keyword>
<evidence type="ECO:0000313" key="3">
    <source>
        <dbReference type="Proteomes" id="UP000299102"/>
    </source>
</evidence>
<accession>A0A4C1W9L7</accession>
<reference evidence="2 3" key="1">
    <citation type="journal article" date="2019" name="Commun. Biol.">
        <title>The bagworm genome reveals a unique fibroin gene that provides high tensile strength.</title>
        <authorList>
            <person name="Kono N."/>
            <person name="Nakamura H."/>
            <person name="Ohtoshi R."/>
            <person name="Tomita M."/>
            <person name="Numata K."/>
            <person name="Arakawa K."/>
        </authorList>
    </citation>
    <scope>NUCLEOTIDE SEQUENCE [LARGE SCALE GENOMIC DNA]</scope>
</reference>
<dbReference type="AlphaFoldDB" id="A0A4C1W9L7"/>
<proteinExistence type="predicted"/>
<dbReference type="Proteomes" id="UP000299102">
    <property type="component" value="Unassembled WGS sequence"/>
</dbReference>